<comment type="caution">
    <text evidence="2">The sequence shown here is derived from an EMBL/GenBank/DDBJ whole genome shotgun (WGS) entry which is preliminary data.</text>
</comment>
<feature type="non-terminal residue" evidence="2">
    <location>
        <position position="1"/>
    </location>
</feature>
<keyword evidence="1" id="KW-1133">Transmembrane helix</keyword>
<name>X1DW23_9ZZZZ</name>
<dbReference type="Pfam" id="PF20221">
    <property type="entry name" value="DUF6580"/>
    <property type="match status" value="1"/>
</dbReference>
<sequence>GMYSYTLQGLTQCYIMGLPFLRTNLLGNLLFVPLFTSFALLAWKYYPAFRLSKLLRIKYDSFR</sequence>
<protein>
    <submittedName>
        <fullName evidence="2">Uncharacterized protein</fullName>
    </submittedName>
</protein>
<dbReference type="InterPro" id="IPR046487">
    <property type="entry name" value="DUF6580"/>
</dbReference>
<reference evidence="2" key="1">
    <citation type="journal article" date="2014" name="Front. Microbiol.">
        <title>High frequency of phylogenetically diverse reductive dehalogenase-homologous genes in deep subseafloor sedimentary metagenomes.</title>
        <authorList>
            <person name="Kawai M."/>
            <person name="Futagami T."/>
            <person name="Toyoda A."/>
            <person name="Takaki Y."/>
            <person name="Nishi S."/>
            <person name="Hori S."/>
            <person name="Arai W."/>
            <person name="Tsubouchi T."/>
            <person name="Morono Y."/>
            <person name="Uchiyama I."/>
            <person name="Ito T."/>
            <person name="Fujiyama A."/>
            <person name="Inagaki F."/>
            <person name="Takami H."/>
        </authorList>
    </citation>
    <scope>NUCLEOTIDE SEQUENCE</scope>
    <source>
        <strain evidence="2">Expedition CK06-06</strain>
    </source>
</reference>
<evidence type="ECO:0000313" key="2">
    <source>
        <dbReference type="EMBL" id="GAH00568.1"/>
    </source>
</evidence>
<keyword evidence="1" id="KW-0812">Transmembrane</keyword>
<dbReference type="EMBL" id="BART01024098">
    <property type="protein sequence ID" value="GAH00568.1"/>
    <property type="molecule type" value="Genomic_DNA"/>
</dbReference>
<accession>X1DW23</accession>
<keyword evidence="1" id="KW-0472">Membrane</keyword>
<gene>
    <name evidence="2" type="ORF">S01H4_43648</name>
</gene>
<organism evidence="2">
    <name type="scientific">marine sediment metagenome</name>
    <dbReference type="NCBI Taxonomy" id="412755"/>
    <lineage>
        <taxon>unclassified sequences</taxon>
        <taxon>metagenomes</taxon>
        <taxon>ecological metagenomes</taxon>
    </lineage>
</organism>
<evidence type="ECO:0000256" key="1">
    <source>
        <dbReference type="SAM" id="Phobius"/>
    </source>
</evidence>
<dbReference type="AlphaFoldDB" id="X1DW23"/>
<feature type="transmembrane region" description="Helical" evidence="1">
    <location>
        <begin position="25"/>
        <end position="46"/>
    </location>
</feature>
<proteinExistence type="predicted"/>